<evidence type="ECO:0000313" key="3">
    <source>
        <dbReference type="Proteomes" id="UP000242469"/>
    </source>
</evidence>
<keyword evidence="3" id="KW-1185">Reference proteome</keyword>
<dbReference type="STRING" id="1122198.SAMN02745729_1218"/>
<sequence>MQPEIEKSRQRLLESSQPLDVEIRCIALQLLTNMRDRLALRADADTESLNEIVHQTRVDSKRLRALWRLLKPGLKTTDYSRLERLSKGLAKPLASSRDAQVMKETLDWVSADLPPDVRQRLLSGLVQVLGHVTVNEPALLQVVQTLLRLEQAIVAIDLSSMSKRHLHKGLKQTCRKGSSLAHEALQKHAMEPMHRWRKWVKLLLFQSGWLLDETAPKWISQVKALGSALGRLHDLDVLTVQMEEARACFRQEDLDQVSTGIKAARLNALGEIDVLTDEIYAKRARKRAKQLYRCWKH</sequence>
<dbReference type="RefSeq" id="WP_091827854.1">
    <property type="nucleotide sequence ID" value="NZ_FNRJ01000021.1"/>
</dbReference>
<dbReference type="InterPro" id="IPR038186">
    <property type="entry name" value="CHAD_dom_sf"/>
</dbReference>
<protein>
    <submittedName>
        <fullName evidence="2">CHAD domain-containing protein</fullName>
    </submittedName>
</protein>
<dbReference type="PANTHER" id="PTHR39339:SF1">
    <property type="entry name" value="CHAD DOMAIN-CONTAINING PROTEIN"/>
    <property type="match status" value="1"/>
</dbReference>
<gene>
    <name evidence="2" type="ORF">SAMN02745729_1218</name>
</gene>
<dbReference type="OrthoDB" id="6078058at2"/>
<dbReference type="Proteomes" id="UP000242469">
    <property type="component" value="Unassembled WGS sequence"/>
</dbReference>
<dbReference type="InterPro" id="IPR007899">
    <property type="entry name" value="CHAD_dom"/>
</dbReference>
<name>A0A1H4GV95_9GAMM</name>
<reference evidence="3" key="1">
    <citation type="submission" date="2016-10" db="EMBL/GenBank/DDBJ databases">
        <authorList>
            <person name="Varghese N."/>
            <person name="Submissions S."/>
        </authorList>
    </citation>
    <scope>NUCLEOTIDE SEQUENCE [LARGE SCALE GENOMIC DNA]</scope>
    <source>
        <strain evidence="3">DSM 11526</strain>
    </source>
</reference>
<evidence type="ECO:0000313" key="2">
    <source>
        <dbReference type="EMBL" id="SEB13556.1"/>
    </source>
</evidence>
<accession>A0A1H4GV95</accession>
<dbReference type="EMBL" id="FNRJ01000021">
    <property type="protein sequence ID" value="SEB13556.1"/>
    <property type="molecule type" value="Genomic_DNA"/>
</dbReference>
<dbReference type="SMART" id="SM00880">
    <property type="entry name" value="CHAD"/>
    <property type="match status" value="1"/>
</dbReference>
<feature type="domain" description="CHAD" evidence="1">
    <location>
        <begin position="16"/>
        <end position="297"/>
    </location>
</feature>
<dbReference type="Gene3D" id="1.40.20.10">
    <property type="entry name" value="CHAD domain"/>
    <property type="match status" value="1"/>
</dbReference>
<proteinExistence type="predicted"/>
<organism evidence="2 3">
    <name type="scientific">Marinobacterium iners DSM 11526</name>
    <dbReference type="NCBI Taxonomy" id="1122198"/>
    <lineage>
        <taxon>Bacteria</taxon>
        <taxon>Pseudomonadati</taxon>
        <taxon>Pseudomonadota</taxon>
        <taxon>Gammaproteobacteria</taxon>
        <taxon>Oceanospirillales</taxon>
        <taxon>Oceanospirillaceae</taxon>
        <taxon>Marinobacterium</taxon>
    </lineage>
</organism>
<dbReference type="Pfam" id="PF05235">
    <property type="entry name" value="CHAD"/>
    <property type="match status" value="1"/>
</dbReference>
<evidence type="ECO:0000259" key="1">
    <source>
        <dbReference type="PROSITE" id="PS51708"/>
    </source>
</evidence>
<dbReference type="AlphaFoldDB" id="A0A1H4GV95"/>
<dbReference type="PROSITE" id="PS51708">
    <property type="entry name" value="CHAD"/>
    <property type="match status" value="1"/>
</dbReference>
<dbReference type="PANTHER" id="PTHR39339">
    <property type="entry name" value="SLR1444 PROTEIN"/>
    <property type="match status" value="1"/>
</dbReference>